<dbReference type="RefSeq" id="WP_094786911.1">
    <property type="nucleotide sequence ID" value="NZ_NDXW01000001.1"/>
</dbReference>
<gene>
    <name evidence="2" type="ORF">B9G39_09335</name>
</gene>
<protein>
    <submittedName>
        <fullName evidence="2">Uncharacterized protein</fullName>
    </submittedName>
</protein>
<organism evidence="2 3">
    <name type="scientific">Zooshikella ganghwensis</name>
    <dbReference type="NCBI Taxonomy" id="202772"/>
    <lineage>
        <taxon>Bacteria</taxon>
        <taxon>Pseudomonadati</taxon>
        <taxon>Pseudomonadota</taxon>
        <taxon>Gammaproteobacteria</taxon>
        <taxon>Oceanospirillales</taxon>
        <taxon>Zooshikellaceae</taxon>
        <taxon>Zooshikella</taxon>
    </lineage>
</organism>
<dbReference type="Proteomes" id="UP000257039">
    <property type="component" value="Unassembled WGS sequence"/>
</dbReference>
<evidence type="ECO:0000256" key="1">
    <source>
        <dbReference type="SAM" id="MobiDB-lite"/>
    </source>
</evidence>
<feature type="region of interest" description="Disordered" evidence="1">
    <location>
        <begin position="27"/>
        <end position="94"/>
    </location>
</feature>
<proteinExistence type="predicted"/>
<sequence length="185" mass="20400">MSVKKYALLSVVVIAAGATIWLLPGQEDEAHSQPSSLQSVKSQPSPSSNEQGAMIASPSANNHQAQELDETAKNALQAPQSEVLNDEVEESIAESPQDLIPEAVRQAREEKVRLALNTVRQRTAQITREDIVAEQQQLKAVRDKLENIEVKPPQIAEFTDEAGIKWNKLTYANGEVKYELVSFPE</sequence>
<name>A0A4P9VM20_9GAMM</name>
<dbReference type="EMBL" id="NDXW01000001">
    <property type="protein sequence ID" value="RDH43629.1"/>
    <property type="molecule type" value="Genomic_DNA"/>
</dbReference>
<keyword evidence="3" id="KW-1185">Reference proteome</keyword>
<reference evidence="2 3" key="1">
    <citation type="submission" date="2017-04" db="EMBL/GenBank/DDBJ databases">
        <title>Draft genome sequence of Zooshikella ganghwensis VG4 isolated from Red Sea sediments.</title>
        <authorList>
            <person name="Rehman Z."/>
            <person name="Alam I."/>
            <person name="Kamau A."/>
            <person name="Bajic V."/>
            <person name="Leiknes T."/>
        </authorList>
    </citation>
    <scope>NUCLEOTIDE SEQUENCE [LARGE SCALE GENOMIC DNA]</scope>
    <source>
        <strain evidence="2 3">VG4</strain>
    </source>
</reference>
<feature type="compositionally biased region" description="Polar residues" evidence="1">
    <location>
        <begin position="32"/>
        <end position="51"/>
    </location>
</feature>
<evidence type="ECO:0000313" key="2">
    <source>
        <dbReference type="EMBL" id="RDH43629.1"/>
    </source>
</evidence>
<accession>A0A4P9VM20</accession>
<dbReference type="AlphaFoldDB" id="A0A4P9VM20"/>
<evidence type="ECO:0000313" key="3">
    <source>
        <dbReference type="Proteomes" id="UP000257039"/>
    </source>
</evidence>
<comment type="caution">
    <text evidence="2">The sequence shown here is derived from an EMBL/GenBank/DDBJ whole genome shotgun (WGS) entry which is preliminary data.</text>
</comment>